<gene>
    <name evidence="10" type="ORF">BCF74_12252</name>
</gene>
<dbReference type="Pfam" id="PF00664">
    <property type="entry name" value="ABC_membrane"/>
    <property type="match status" value="1"/>
</dbReference>
<evidence type="ECO:0000313" key="10">
    <source>
        <dbReference type="EMBL" id="PRY55668.1"/>
    </source>
</evidence>
<comment type="caution">
    <text evidence="10">The sequence shown here is derived from an EMBL/GenBank/DDBJ whole genome shotgun (WGS) entry which is preliminary data.</text>
</comment>
<dbReference type="Proteomes" id="UP000237822">
    <property type="component" value="Unassembled WGS sequence"/>
</dbReference>
<proteinExistence type="predicted"/>
<feature type="transmembrane region" description="Helical" evidence="7">
    <location>
        <begin position="57"/>
        <end position="74"/>
    </location>
</feature>
<dbReference type="GO" id="GO:0005524">
    <property type="term" value="F:ATP binding"/>
    <property type="evidence" value="ECO:0007669"/>
    <property type="project" value="UniProtKB-KW"/>
</dbReference>
<evidence type="ECO:0000256" key="6">
    <source>
        <dbReference type="ARBA" id="ARBA00023136"/>
    </source>
</evidence>
<feature type="transmembrane region" description="Helical" evidence="7">
    <location>
        <begin position="234"/>
        <end position="259"/>
    </location>
</feature>
<evidence type="ECO:0000259" key="8">
    <source>
        <dbReference type="PROSITE" id="PS50893"/>
    </source>
</evidence>
<dbReference type="PROSITE" id="PS50929">
    <property type="entry name" value="ABC_TM1F"/>
    <property type="match status" value="1"/>
</dbReference>
<sequence>MKPFDTRLLTAVPAARRPVTALAVVAAAQGAAAIAVAVSLALFVAAVATQGDWRTRGVWLLAAFLVRALLAVAAERVAVSAGATVSSALRRGLLARWLSVPVDERPDPARASVLATEGASAVEPYAARYLPALVAAVVVPVLAVVALLFVDPWSALIVVLTLPLLPLFAALIGASTRDDTTRRWQALEQLAGHFGDVMRGLPTLVAYGRARRQVDVVRTVSERHRGATMRTLRLAFMSSAALELLATISVAIVAVVVGLRLSHGSMSLEAGLLAILLAPEAYWPIRRVGQEFHAAADGAQALDDFVRAGDGLGSVTAPEPSPTHRTSGWGVGLTAVTGPSGVGKTTLLDRLAGVRRTDRLPEVTAAADRLGISADLGSGAVHYVTQQPFLPDGSVTEVLTLGAGDVGPERQWEALRRVGLDGVVMALPDGFESRLGDDGFGLSAGQRTRLGLARALLSDAPVLLLDEPTAHLDGDAAALVHDLVVDLARTRRVIAATHSPQLAALADDHVRLGARVEVPA</sequence>
<evidence type="ECO:0000256" key="7">
    <source>
        <dbReference type="SAM" id="Phobius"/>
    </source>
</evidence>
<dbReference type="RefSeq" id="WP_106298345.1">
    <property type="nucleotide sequence ID" value="NZ_PVTI01000022.1"/>
</dbReference>
<dbReference type="InterPro" id="IPR003593">
    <property type="entry name" value="AAA+_ATPase"/>
</dbReference>
<dbReference type="PANTHER" id="PTHR24221:SF590">
    <property type="entry name" value="COMPONENT LINKED WITH THE ASSEMBLY OF CYTOCHROME' TRANSPORT TRANSMEMBRANE ATP-BINDING PROTEIN ABC TRANSPORTER CYDD-RELATED"/>
    <property type="match status" value="1"/>
</dbReference>
<dbReference type="InterPro" id="IPR039421">
    <property type="entry name" value="Type_1_exporter"/>
</dbReference>
<evidence type="ECO:0000256" key="3">
    <source>
        <dbReference type="ARBA" id="ARBA00022741"/>
    </source>
</evidence>
<dbReference type="InterPro" id="IPR017871">
    <property type="entry name" value="ABC_transporter-like_CS"/>
</dbReference>
<organism evidence="10 11">
    <name type="scientific">Knoellia remsis</name>
    <dbReference type="NCBI Taxonomy" id="407159"/>
    <lineage>
        <taxon>Bacteria</taxon>
        <taxon>Bacillati</taxon>
        <taxon>Actinomycetota</taxon>
        <taxon>Actinomycetes</taxon>
        <taxon>Micrococcales</taxon>
        <taxon>Intrasporangiaceae</taxon>
        <taxon>Knoellia</taxon>
    </lineage>
</organism>
<dbReference type="SMART" id="SM00382">
    <property type="entry name" value="AAA"/>
    <property type="match status" value="1"/>
</dbReference>
<dbReference type="GO" id="GO:0140359">
    <property type="term" value="F:ABC-type transporter activity"/>
    <property type="evidence" value="ECO:0007669"/>
    <property type="project" value="InterPro"/>
</dbReference>
<dbReference type="InterPro" id="IPR036640">
    <property type="entry name" value="ABC1_TM_sf"/>
</dbReference>
<dbReference type="CDD" id="cd18584">
    <property type="entry name" value="ABC_6TM_AarD_CydD"/>
    <property type="match status" value="1"/>
</dbReference>
<feature type="domain" description="ABC transmembrane type-1" evidence="9">
    <location>
        <begin position="21"/>
        <end position="297"/>
    </location>
</feature>
<dbReference type="AlphaFoldDB" id="A0A2T0UCS5"/>
<dbReference type="InterPro" id="IPR003439">
    <property type="entry name" value="ABC_transporter-like_ATP-bd"/>
</dbReference>
<name>A0A2T0UCS5_9MICO</name>
<dbReference type="EMBL" id="PVTI01000022">
    <property type="protein sequence ID" value="PRY55668.1"/>
    <property type="molecule type" value="Genomic_DNA"/>
</dbReference>
<feature type="transmembrane region" description="Helical" evidence="7">
    <location>
        <begin position="129"/>
        <end position="149"/>
    </location>
</feature>
<dbReference type="GO" id="GO:0016887">
    <property type="term" value="F:ATP hydrolysis activity"/>
    <property type="evidence" value="ECO:0007669"/>
    <property type="project" value="InterPro"/>
</dbReference>
<protein>
    <submittedName>
        <fullName evidence="10">ATP-binding cassette subfamily C protein CydD/ATP-binding cassette subfamily C protein CydCD</fullName>
    </submittedName>
</protein>
<feature type="transmembrane region" description="Helical" evidence="7">
    <location>
        <begin position="21"/>
        <end position="45"/>
    </location>
</feature>
<evidence type="ECO:0000256" key="1">
    <source>
        <dbReference type="ARBA" id="ARBA00004651"/>
    </source>
</evidence>
<keyword evidence="3" id="KW-0547">Nucleotide-binding</keyword>
<accession>A0A2T0UCS5</accession>
<dbReference type="PANTHER" id="PTHR24221">
    <property type="entry name" value="ATP-BINDING CASSETTE SUB-FAMILY B"/>
    <property type="match status" value="1"/>
</dbReference>
<keyword evidence="2 7" id="KW-0812">Transmembrane</keyword>
<dbReference type="OrthoDB" id="3237158at2"/>
<feature type="domain" description="ABC transporter" evidence="8">
    <location>
        <begin position="300"/>
        <end position="520"/>
    </location>
</feature>
<feature type="transmembrane region" description="Helical" evidence="7">
    <location>
        <begin position="155"/>
        <end position="174"/>
    </location>
</feature>
<keyword evidence="11" id="KW-1185">Reference proteome</keyword>
<evidence type="ECO:0000256" key="4">
    <source>
        <dbReference type="ARBA" id="ARBA00022840"/>
    </source>
</evidence>
<evidence type="ECO:0000256" key="2">
    <source>
        <dbReference type="ARBA" id="ARBA00022692"/>
    </source>
</evidence>
<keyword evidence="4 10" id="KW-0067">ATP-binding</keyword>
<keyword evidence="5 7" id="KW-1133">Transmembrane helix</keyword>
<dbReference type="SUPFAM" id="SSF90123">
    <property type="entry name" value="ABC transporter transmembrane region"/>
    <property type="match status" value="1"/>
</dbReference>
<reference evidence="10 11" key="1">
    <citation type="submission" date="2018-03" db="EMBL/GenBank/DDBJ databases">
        <title>Genomic Encyclopedia of Archaeal and Bacterial Type Strains, Phase II (KMG-II): from individual species to whole genera.</title>
        <authorList>
            <person name="Goeker M."/>
        </authorList>
    </citation>
    <scope>NUCLEOTIDE SEQUENCE [LARGE SCALE GENOMIC DNA]</scope>
    <source>
        <strain evidence="10 11">ATCC BAA-1496</strain>
    </source>
</reference>
<evidence type="ECO:0000259" key="9">
    <source>
        <dbReference type="PROSITE" id="PS50929"/>
    </source>
</evidence>
<comment type="subcellular location">
    <subcellularLocation>
        <location evidence="1">Cell membrane</location>
        <topology evidence="1">Multi-pass membrane protein</topology>
    </subcellularLocation>
</comment>
<keyword evidence="6 7" id="KW-0472">Membrane</keyword>
<dbReference type="PROSITE" id="PS50893">
    <property type="entry name" value="ABC_TRANSPORTER_2"/>
    <property type="match status" value="1"/>
</dbReference>
<dbReference type="Pfam" id="PF00005">
    <property type="entry name" value="ABC_tran"/>
    <property type="match status" value="1"/>
</dbReference>
<dbReference type="SUPFAM" id="SSF52540">
    <property type="entry name" value="P-loop containing nucleoside triphosphate hydrolases"/>
    <property type="match status" value="1"/>
</dbReference>
<dbReference type="InterPro" id="IPR011527">
    <property type="entry name" value="ABC1_TM_dom"/>
</dbReference>
<dbReference type="Gene3D" id="1.20.1560.10">
    <property type="entry name" value="ABC transporter type 1, transmembrane domain"/>
    <property type="match status" value="1"/>
</dbReference>
<evidence type="ECO:0000256" key="5">
    <source>
        <dbReference type="ARBA" id="ARBA00022989"/>
    </source>
</evidence>
<dbReference type="InterPro" id="IPR027417">
    <property type="entry name" value="P-loop_NTPase"/>
</dbReference>
<dbReference type="PROSITE" id="PS00211">
    <property type="entry name" value="ABC_TRANSPORTER_1"/>
    <property type="match status" value="1"/>
</dbReference>
<dbReference type="GO" id="GO:0005886">
    <property type="term" value="C:plasma membrane"/>
    <property type="evidence" value="ECO:0007669"/>
    <property type="project" value="UniProtKB-SubCell"/>
</dbReference>
<dbReference type="Gene3D" id="3.40.50.300">
    <property type="entry name" value="P-loop containing nucleotide triphosphate hydrolases"/>
    <property type="match status" value="1"/>
</dbReference>
<evidence type="ECO:0000313" key="11">
    <source>
        <dbReference type="Proteomes" id="UP000237822"/>
    </source>
</evidence>